<feature type="region of interest" description="Disordered" evidence="4">
    <location>
        <begin position="251"/>
        <end position="291"/>
    </location>
</feature>
<dbReference type="EMBL" id="CAJSTJ010000001">
    <property type="protein sequence ID" value="CAG7554294.1"/>
    <property type="molecule type" value="Genomic_DNA"/>
</dbReference>
<dbReference type="AlphaFoldDB" id="A0A8J2IQF3"/>
<evidence type="ECO:0008006" key="7">
    <source>
        <dbReference type="Google" id="ProtNLM"/>
    </source>
</evidence>
<accession>A0A8J2IQF3</accession>
<dbReference type="PANTHER" id="PTHR24166">
    <property type="entry name" value="ROLLING PEBBLES, ISOFORM B"/>
    <property type="match status" value="1"/>
</dbReference>
<gene>
    <name evidence="5" type="ORF">FEQUK3_LOCUS5</name>
</gene>
<protein>
    <recommendedName>
        <fullName evidence="7">Ankyrin repeat protein</fullName>
    </recommendedName>
</protein>
<reference evidence="5" key="1">
    <citation type="submission" date="2021-05" db="EMBL/GenBank/DDBJ databases">
        <authorList>
            <person name="Khan N."/>
        </authorList>
    </citation>
    <scope>NUCLEOTIDE SEQUENCE</scope>
</reference>
<keyword evidence="2 3" id="KW-0040">ANK repeat</keyword>
<dbReference type="PROSITE" id="PS50297">
    <property type="entry name" value="ANK_REP_REGION"/>
    <property type="match status" value="1"/>
</dbReference>
<keyword evidence="1" id="KW-0677">Repeat</keyword>
<organism evidence="5 6">
    <name type="scientific">Fusarium equiseti</name>
    <name type="common">Fusarium scirpi</name>
    <dbReference type="NCBI Taxonomy" id="61235"/>
    <lineage>
        <taxon>Eukaryota</taxon>
        <taxon>Fungi</taxon>
        <taxon>Dikarya</taxon>
        <taxon>Ascomycota</taxon>
        <taxon>Pezizomycotina</taxon>
        <taxon>Sordariomycetes</taxon>
        <taxon>Hypocreomycetidae</taxon>
        <taxon>Hypocreales</taxon>
        <taxon>Nectriaceae</taxon>
        <taxon>Fusarium</taxon>
        <taxon>Fusarium incarnatum-equiseti species complex</taxon>
    </lineage>
</organism>
<sequence length="357" mass="40032">MQLRSLTSEHELARAYLNARRIGDAGFDGRTALQAASKGGHLEVVKELLAAGAHANSKDTEGRTSLSWAAEKGFQAVVELLSVQNPNDLRSLSGDLSTDTGSGFSNDSLVFSIFPSVPSTTPSSLPGSENAHNALQAAAKYLAYLLSEDLFLRPLYFQALQSMDKDRFFRNHDRLLKKFMIELRSKAEDDMLIQAVRVLRNQRQRERITTQIYRTFQPDTANTNRKVMRDFLDQKEDRKYRLKLFFKQQGHERGTAGRNNVPGAGDVKVEEEDENDDEGEETKDESDDASNASQIPDLVVDFITNSSPFKAFKSNVHYFVNPPTTIKEAIGSNSIKALTQLLRTRFDLLATGEYSWL</sequence>
<dbReference type="PANTHER" id="PTHR24166:SF48">
    <property type="entry name" value="PROTEIN VAPYRIN"/>
    <property type="match status" value="1"/>
</dbReference>
<feature type="repeat" description="ANK" evidence="3">
    <location>
        <begin position="28"/>
        <end position="60"/>
    </location>
</feature>
<evidence type="ECO:0000313" key="6">
    <source>
        <dbReference type="Proteomes" id="UP000693738"/>
    </source>
</evidence>
<dbReference type="Proteomes" id="UP000693738">
    <property type="component" value="Unassembled WGS sequence"/>
</dbReference>
<evidence type="ECO:0000256" key="3">
    <source>
        <dbReference type="PROSITE-ProRule" id="PRU00023"/>
    </source>
</evidence>
<dbReference type="SMART" id="SM00248">
    <property type="entry name" value="ANK"/>
    <property type="match status" value="2"/>
</dbReference>
<evidence type="ECO:0000256" key="2">
    <source>
        <dbReference type="ARBA" id="ARBA00023043"/>
    </source>
</evidence>
<dbReference type="Pfam" id="PF12796">
    <property type="entry name" value="Ank_2"/>
    <property type="match status" value="1"/>
</dbReference>
<proteinExistence type="predicted"/>
<feature type="compositionally biased region" description="Acidic residues" evidence="4">
    <location>
        <begin position="269"/>
        <end position="288"/>
    </location>
</feature>
<evidence type="ECO:0000256" key="4">
    <source>
        <dbReference type="SAM" id="MobiDB-lite"/>
    </source>
</evidence>
<dbReference type="PROSITE" id="PS50088">
    <property type="entry name" value="ANK_REPEAT"/>
    <property type="match status" value="1"/>
</dbReference>
<evidence type="ECO:0000313" key="5">
    <source>
        <dbReference type="EMBL" id="CAG7554294.1"/>
    </source>
</evidence>
<comment type="caution">
    <text evidence="5">The sequence shown here is derived from an EMBL/GenBank/DDBJ whole genome shotgun (WGS) entry which is preliminary data.</text>
</comment>
<dbReference type="InterPro" id="IPR002110">
    <property type="entry name" value="Ankyrin_rpt"/>
</dbReference>
<name>A0A8J2IQF3_FUSEQ</name>
<evidence type="ECO:0000256" key="1">
    <source>
        <dbReference type="ARBA" id="ARBA00022737"/>
    </source>
</evidence>
<dbReference type="InterPro" id="IPR050889">
    <property type="entry name" value="Dendritic_Spine_Reg/Scaffold"/>
</dbReference>